<feature type="domain" description="C2H2-type" evidence="6">
    <location>
        <begin position="36"/>
        <end position="63"/>
    </location>
</feature>
<dbReference type="PANTHER" id="PTHR24379:SF121">
    <property type="entry name" value="C2H2-TYPE DOMAIN-CONTAINING PROTEIN"/>
    <property type="match status" value="1"/>
</dbReference>
<feature type="domain" description="C2H2-type" evidence="6">
    <location>
        <begin position="64"/>
        <end position="92"/>
    </location>
</feature>
<evidence type="ECO:0000313" key="7">
    <source>
        <dbReference type="EMBL" id="KAK2159716.1"/>
    </source>
</evidence>
<dbReference type="GO" id="GO:0008270">
    <property type="term" value="F:zinc ion binding"/>
    <property type="evidence" value="ECO:0007669"/>
    <property type="project" value="UniProtKB-KW"/>
</dbReference>
<name>A0AAD9N978_9ANNE</name>
<evidence type="ECO:0000256" key="2">
    <source>
        <dbReference type="ARBA" id="ARBA00022737"/>
    </source>
</evidence>
<protein>
    <recommendedName>
        <fullName evidence="6">C2H2-type domain-containing protein</fullName>
    </recommendedName>
</protein>
<proteinExistence type="predicted"/>
<dbReference type="Gene3D" id="3.30.160.60">
    <property type="entry name" value="Classic Zinc Finger"/>
    <property type="match status" value="2"/>
</dbReference>
<organism evidence="7 8">
    <name type="scientific">Paralvinella palmiformis</name>
    <dbReference type="NCBI Taxonomy" id="53620"/>
    <lineage>
        <taxon>Eukaryota</taxon>
        <taxon>Metazoa</taxon>
        <taxon>Spiralia</taxon>
        <taxon>Lophotrochozoa</taxon>
        <taxon>Annelida</taxon>
        <taxon>Polychaeta</taxon>
        <taxon>Sedentaria</taxon>
        <taxon>Canalipalpata</taxon>
        <taxon>Terebellida</taxon>
        <taxon>Terebelliformia</taxon>
        <taxon>Alvinellidae</taxon>
        <taxon>Paralvinella</taxon>
    </lineage>
</organism>
<dbReference type="InterPro" id="IPR036236">
    <property type="entry name" value="Znf_C2H2_sf"/>
</dbReference>
<dbReference type="PROSITE" id="PS00028">
    <property type="entry name" value="ZINC_FINGER_C2H2_1"/>
    <property type="match status" value="3"/>
</dbReference>
<gene>
    <name evidence="7" type="ORF">LSH36_147g01008</name>
</gene>
<reference evidence="7" key="1">
    <citation type="journal article" date="2023" name="Mol. Biol. Evol.">
        <title>Third-Generation Sequencing Reveals the Adaptive Role of the Epigenome in Three Deep-Sea Polychaetes.</title>
        <authorList>
            <person name="Perez M."/>
            <person name="Aroh O."/>
            <person name="Sun Y."/>
            <person name="Lan Y."/>
            <person name="Juniper S.K."/>
            <person name="Young C.R."/>
            <person name="Angers B."/>
            <person name="Qian P.Y."/>
        </authorList>
    </citation>
    <scope>NUCLEOTIDE SEQUENCE</scope>
    <source>
        <strain evidence="7">P08H-3</strain>
    </source>
</reference>
<dbReference type="SMART" id="SM00355">
    <property type="entry name" value="ZnF_C2H2"/>
    <property type="match status" value="3"/>
</dbReference>
<evidence type="ECO:0000313" key="8">
    <source>
        <dbReference type="Proteomes" id="UP001208570"/>
    </source>
</evidence>
<evidence type="ECO:0000256" key="5">
    <source>
        <dbReference type="PROSITE-ProRule" id="PRU00042"/>
    </source>
</evidence>
<keyword evidence="3 5" id="KW-0863">Zinc-finger</keyword>
<evidence type="ECO:0000256" key="3">
    <source>
        <dbReference type="ARBA" id="ARBA00022771"/>
    </source>
</evidence>
<feature type="domain" description="C2H2-type" evidence="6">
    <location>
        <begin position="8"/>
        <end position="35"/>
    </location>
</feature>
<dbReference type="PANTHER" id="PTHR24379">
    <property type="entry name" value="KRAB AND ZINC FINGER DOMAIN-CONTAINING"/>
    <property type="match status" value="1"/>
</dbReference>
<keyword evidence="8" id="KW-1185">Reference proteome</keyword>
<evidence type="ECO:0000256" key="1">
    <source>
        <dbReference type="ARBA" id="ARBA00022723"/>
    </source>
</evidence>
<dbReference type="PROSITE" id="PS50157">
    <property type="entry name" value="ZINC_FINGER_C2H2_2"/>
    <property type="match status" value="3"/>
</dbReference>
<dbReference type="Proteomes" id="UP001208570">
    <property type="component" value="Unassembled WGS sequence"/>
</dbReference>
<comment type="caution">
    <text evidence="7">The sequence shown here is derived from an EMBL/GenBank/DDBJ whole genome shotgun (WGS) entry which is preliminary data.</text>
</comment>
<accession>A0AAD9N978</accession>
<keyword evidence="1" id="KW-0479">Metal-binding</keyword>
<keyword evidence="4" id="KW-0862">Zinc</keyword>
<evidence type="ECO:0000256" key="4">
    <source>
        <dbReference type="ARBA" id="ARBA00022833"/>
    </source>
</evidence>
<dbReference type="SUPFAM" id="SSF57667">
    <property type="entry name" value="beta-beta-alpha zinc fingers"/>
    <property type="match status" value="2"/>
</dbReference>
<dbReference type="Pfam" id="PF13894">
    <property type="entry name" value="zf-C2H2_4"/>
    <property type="match status" value="1"/>
</dbReference>
<sequence>MVSGGSCLECSVCCKSFSNRDSLKKHRNAHFGIYRYQCKFCDKGLFNPDDLISHESWHTGVMPFRCHICNASFRYKRVLRCHMLKAHQASGSQT</sequence>
<dbReference type="Pfam" id="PF00096">
    <property type="entry name" value="zf-C2H2"/>
    <property type="match status" value="1"/>
</dbReference>
<dbReference type="EMBL" id="JAODUP010000147">
    <property type="protein sequence ID" value="KAK2159716.1"/>
    <property type="molecule type" value="Genomic_DNA"/>
</dbReference>
<dbReference type="AlphaFoldDB" id="A0AAD9N978"/>
<evidence type="ECO:0000259" key="6">
    <source>
        <dbReference type="PROSITE" id="PS50157"/>
    </source>
</evidence>
<keyword evidence="2" id="KW-0677">Repeat</keyword>
<dbReference type="InterPro" id="IPR013087">
    <property type="entry name" value="Znf_C2H2_type"/>
</dbReference>